<feature type="region of interest" description="Disordered" evidence="1">
    <location>
        <begin position="387"/>
        <end position="407"/>
    </location>
</feature>
<dbReference type="EMBL" id="VOFY01000012">
    <property type="protein sequence ID" value="KAA8587885.1"/>
    <property type="molecule type" value="Genomic_DNA"/>
</dbReference>
<dbReference type="PROSITE" id="PS50824">
    <property type="entry name" value="DAPIN"/>
    <property type="match status" value="1"/>
</dbReference>
<name>A0A5J5D5Q0_9PERO</name>
<feature type="domain" description="Pyrin" evidence="2">
    <location>
        <begin position="1"/>
        <end position="44"/>
    </location>
</feature>
<dbReference type="Gene3D" id="1.10.533.10">
    <property type="entry name" value="Death Domain, Fas"/>
    <property type="match status" value="1"/>
</dbReference>
<feature type="compositionally biased region" description="Polar residues" evidence="1">
    <location>
        <begin position="394"/>
        <end position="405"/>
    </location>
</feature>
<evidence type="ECO:0000259" key="2">
    <source>
        <dbReference type="PROSITE" id="PS50824"/>
    </source>
</evidence>
<evidence type="ECO:0000256" key="1">
    <source>
        <dbReference type="SAM" id="MobiDB-lite"/>
    </source>
</evidence>
<dbReference type="SUPFAM" id="SSF47986">
    <property type="entry name" value="DEATH domain"/>
    <property type="match status" value="1"/>
</dbReference>
<proteinExistence type="predicted"/>
<dbReference type="Proteomes" id="UP000327493">
    <property type="component" value="Chromosome 12"/>
</dbReference>
<keyword evidence="4" id="KW-1185">Reference proteome</keyword>
<feature type="compositionally biased region" description="Polar residues" evidence="1">
    <location>
        <begin position="301"/>
        <end position="320"/>
    </location>
</feature>
<feature type="compositionally biased region" description="Basic and acidic residues" evidence="1">
    <location>
        <begin position="277"/>
        <end position="300"/>
    </location>
</feature>
<dbReference type="InterPro" id="IPR004020">
    <property type="entry name" value="DAPIN"/>
</dbReference>
<dbReference type="CDD" id="cd08321">
    <property type="entry name" value="Pyrin_ASC-like"/>
    <property type="match status" value="1"/>
</dbReference>
<reference evidence="3 4" key="1">
    <citation type="submission" date="2019-08" db="EMBL/GenBank/DDBJ databases">
        <title>A chromosome-level genome assembly, high-density linkage maps, and genome scans reveal the genomic architecture of hybrid incompatibilities underlying speciation via character displacement in darters (Percidae: Etheostominae).</title>
        <authorList>
            <person name="Moran R.L."/>
            <person name="Catchen J.M."/>
            <person name="Fuller R.C."/>
        </authorList>
    </citation>
    <scope>NUCLEOTIDE SEQUENCE [LARGE SCALE GENOMIC DNA]</scope>
    <source>
        <strain evidence="3">EspeVRDwgs_2016</strain>
        <tissue evidence="3">Muscle</tissue>
    </source>
</reference>
<organism evidence="3 4">
    <name type="scientific">Etheostoma spectabile</name>
    <name type="common">orangethroat darter</name>
    <dbReference type="NCBI Taxonomy" id="54343"/>
    <lineage>
        <taxon>Eukaryota</taxon>
        <taxon>Metazoa</taxon>
        <taxon>Chordata</taxon>
        <taxon>Craniata</taxon>
        <taxon>Vertebrata</taxon>
        <taxon>Euteleostomi</taxon>
        <taxon>Actinopterygii</taxon>
        <taxon>Neopterygii</taxon>
        <taxon>Teleostei</taxon>
        <taxon>Neoteleostei</taxon>
        <taxon>Acanthomorphata</taxon>
        <taxon>Eupercaria</taxon>
        <taxon>Perciformes</taxon>
        <taxon>Percoidei</taxon>
        <taxon>Percidae</taxon>
        <taxon>Etheostomatinae</taxon>
        <taxon>Etheostoma</taxon>
    </lineage>
</organism>
<evidence type="ECO:0000313" key="4">
    <source>
        <dbReference type="Proteomes" id="UP000327493"/>
    </source>
</evidence>
<comment type="caution">
    <text evidence="3">The sequence shown here is derived from an EMBL/GenBank/DDBJ whole genome shotgun (WGS) entry which is preliminary data.</text>
</comment>
<sequence length="580" mass="65587">MLHNILQDLTDDEFKRFKWSLRDMSTIPWCKLDKADRPETVDLMRSCDRQEAVNRTRESLGEIPRNDLVELLTQGQFLIQFDTMATAPHPSSGRSLPPTPPVTSVCPTADQVKRQRSSLHSNKAAGPDGGCPGVLKACAPQLCGRITAKAAKPYRRCILLLLRLHLFTTVLIVFDGIVVDAVERAAVFQQRFLDTVDVHADDQAHLGFDVWKINHLSTFCTDGWHSMVHKLGLASLHTFYLEPIFHISHPHFFLSHSNTALTRRFTEELIGLPTSDKNVKEKSGDVQQRREKYSPNDENHCLTTKSKTKNPQSDQRTGLQPQDYCHSTIEDSVCTAKTLAWCYETEQKRVKGVTMAVPFAEMSIGKKMELLSSVRVSLFVFLHQKDVKRRQEQQTEPDINTSVSSRPLLLNADKNRNPLKSQPALFQSLPNTVQSEGISSQQQQQEQQQERYFGVGHSELQHRDSTGNSQTLPAAQRAEQSCSRVVNDSRVPLKLQQTHCLTNSLLPAPLIKSTVIDRGYLSQVDSGSLTVDDDDPLDIITSRGEVPAAIKYRQQTVKRLVGWRWWTKHINLRCQRSLSN</sequence>
<dbReference type="InterPro" id="IPR011029">
    <property type="entry name" value="DEATH-like_dom_sf"/>
</dbReference>
<dbReference type="SMART" id="SM01289">
    <property type="entry name" value="PYRIN"/>
    <property type="match status" value="1"/>
</dbReference>
<accession>A0A5J5D5Q0</accession>
<dbReference type="AlphaFoldDB" id="A0A5J5D5Q0"/>
<gene>
    <name evidence="3" type="ORF">FQN60_016747</name>
</gene>
<protein>
    <recommendedName>
        <fullName evidence="2">Pyrin domain-containing protein</fullName>
    </recommendedName>
</protein>
<dbReference type="Pfam" id="PF02758">
    <property type="entry name" value="PYRIN"/>
    <property type="match status" value="1"/>
</dbReference>
<feature type="region of interest" description="Disordered" evidence="1">
    <location>
        <begin position="276"/>
        <end position="320"/>
    </location>
</feature>
<evidence type="ECO:0000313" key="3">
    <source>
        <dbReference type="EMBL" id="KAA8587885.1"/>
    </source>
</evidence>